<organism evidence="1 2">
    <name type="scientific">Bradyrhizobium guangdongense</name>
    <dbReference type="NCBI Taxonomy" id="1325090"/>
    <lineage>
        <taxon>Bacteria</taxon>
        <taxon>Pseudomonadati</taxon>
        <taxon>Pseudomonadota</taxon>
        <taxon>Alphaproteobacteria</taxon>
        <taxon>Hyphomicrobiales</taxon>
        <taxon>Nitrobacteraceae</taxon>
        <taxon>Bradyrhizobium</taxon>
    </lineage>
</organism>
<reference evidence="1" key="2">
    <citation type="submission" date="2022-12" db="EMBL/GenBank/DDBJ databases">
        <authorList>
            <person name="Sun Q."/>
            <person name="Zhou Y."/>
        </authorList>
    </citation>
    <scope>NUCLEOTIDE SEQUENCE</scope>
    <source>
        <strain evidence="1">CGMCC 1.15034</strain>
    </source>
</reference>
<dbReference type="Proteomes" id="UP000625079">
    <property type="component" value="Unassembled WGS sequence"/>
</dbReference>
<proteinExistence type="predicted"/>
<dbReference type="AlphaFoldDB" id="A0AA88BAL1"/>
<reference evidence="1" key="1">
    <citation type="journal article" date="2014" name="Int. J. Syst. Evol. Microbiol.">
        <title>Complete genome sequence of Corynebacterium casei LMG S-19264T (=DSM 44701T), isolated from a smear-ripened cheese.</title>
        <authorList>
            <consortium name="US DOE Joint Genome Institute (JGI-PGF)"/>
            <person name="Walter F."/>
            <person name="Albersmeier A."/>
            <person name="Kalinowski J."/>
            <person name="Ruckert C."/>
        </authorList>
    </citation>
    <scope>NUCLEOTIDE SEQUENCE</scope>
    <source>
        <strain evidence="1">CGMCC 1.15034</strain>
    </source>
</reference>
<dbReference type="EMBL" id="BMHC01000028">
    <property type="protein sequence ID" value="GGI33017.1"/>
    <property type="molecule type" value="Genomic_DNA"/>
</dbReference>
<accession>A0AA88BAL1</accession>
<evidence type="ECO:0000313" key="1">
    <source>
        <dbReference type="EMBL" id="GGI33017.1"/>
    </source>
</evidence>
<protein>
    <submittedName>
        <fullName evidence="1">Uncharacterized protein</fullName>
    </submittedName>
</protein>
<evidence type="ECO:0000313" key="2">
    <source>
        <dbReference type="Proteomes" id="UP000625079"/>
    </source>
</evidence>
<name>A0AA88BAL1_9BRAD</name>
<comment type="caution">
    <text evidence="1">The sequence shown here is derived from an EMBL/GenBank/DDBJ whole genome shotgun (WGS) entry which is preliminary data.</text>
</comment>
<sequence>MGLTRAQRQPYRQTIAIDHRMDFARQAAAGPSHRLALVPFDAGSMLMHADNGGVDHLDSGIMGSGKRFYDAAPNVGPPPPNETVVASGVWAKRRRQITPGCS</sequence>
<gene>
    <name evidence="1" type="ORF">GCM10010987_72290</name>
</gene>